<comment type="caution">
    <text evidence="3">The sequence shown here is derived from an EMBL/GenBank/DDBJ whole genome shotgun (WGS) entry which is preliminary data.</text>
</comment>
<dbReference type="EMBL" id="JAGGMR010000001">
    <property type="protein sequence ID" value="MBP2191238.1"/>
    <property type="molecule type" value="Genomic_DNA"/>
</dbReference>
<keyword evidence="4" id="KW-1185">Reference proteome</keyword>
<dbReference type="PROSITE" id="PS50110">
    <property type="entry name" value="RESPONSE_REGULATORY"/>
    <property type="match status" value="1"/>
</dbReference>
<feature type="modified residue" description="4-aspartylphosphate" evidence="1">
    <location>
        <position position="80"/>
    </location>
</feature>
<evidence type="ECO:0000256" key="1">
    <source>
        <dbReference type="PROSITE-ProRule" id="PRU00169"/>
    </source>
</evidence>
<keyword evidence="1" id="KW-0597">Phosphoprotein</keyword>
<accession>A0ABS4QHR5</accession>
<dbReference type="InterPro" id="IPR011006">
    <property type="entry name" value="CheY-like_superfamily"/>
</dbReference>
<dbReference type="Gene3D" id="3.40.50.2300">
    <property type="match status" value="1"/>
</dbReference>
<organism evidence="3 4">
    <name type="scientific">Nocardia goodfellowii</name>
    <dbReference type="NCBI Taxonomy" id="882446"/>
    <lineage>
        <taxon>Bacteria</taxon>
        <taxon>Bacillati</taxon>
        <taxon>Actinomycetota</taxon>
        <taxon>Actinomycetes</taxon>
        <taxon>Mycobacteriales</taxon>
        <taxon>Nocardiaceae</taxon>
        <taxon>Nocardia</taxon>
    </lineage>
</organism>
<reference evidence="3 4" key="1">
    <citation type="submission" date="2021-03" db="EMBL/GenBank/DDBJ databases">
        <title>Sequencing the genomes of 1000 actinobacteria strains.</title>
        <authorList>
            <person name="Klenk H.-P."/>
        </authorList>
    </citation>
    <scope>NUCLEOTIDE SEQUENCE [LARGE SCALE GENOMIC DNA]</scope>
    <source>
        <strain evidence="3 4">DSM 45516</strain>
    </source>
</reference>
<dbReference type="InterPro" id="IPR001789">
    <property type="entry name" value="Sig_transdc_resp-reg_receiver"/>
</dbReference>
<dbReference type="SUPFAM" id="SSF52172">
    <property type="entry name" value="CheY-like"/>
    <property type="match status" value="1"/>
</dbReference>
<evidence type="ECO:0000313" key="4">
    <source>
        <dbReference type="Proteomes" id="UP001519325"/>
    </source>
</evidence>
<keyword evidence="3" id="KW-0238">DNA-binding</keyword>
<evidence type="ECO:0000313" key="3">
    <source>
        <dbReference type="EMBL" id="MBP2191238.1"/>
    </source>
</evidence>
<feature type="domain" description="Response regulatory" evidence="2">
    <location>
        <begin position="25"/>
        <end position="144"/>
    </location>
</feature>
<gene>
    <name evidence="3" type="ORF">BJ987_004139</name>
</gene>
<evidence type="ECO:0000259" key="2">
    <source>
        <dbReference type="PROSITE" id="PS50110"/>
    </source>
</evidence>
<dbReference type="Proteomes" id="UP001519325">
    <property type="component" value="Unassembled WGS sequence"/>
</dbReference>
<name>A0ABS4QHR5_9NOCA</name>
<dbReference type="SMART" id="SM00448">
    <property type="entry name" value="REC"/>
    <property type="match status" value="1"/>
</dbReference>
<protein>
    <submittedName>
        <fullName evidence="3">DNA-binding response OmpR family regulator</fullName>
    </submittedName>
</protein>
<proteinExistence type="predicted"/>
<dbReference type="GO" id="GO:0003677">
    <property type="term" value="F:DNA binding"/>
    <property type="evidence" value="ECO:0007669"/>
    <property type="project" value="UniProtKB-KW"/>
</dbReference>
<sequence length="150" mass="15876">MADANRSTPLYAPTPTAARSAAPLRVLVYSNDADTRRQVTMALGKRPHPELPELEYLEVATGAVVIAQMDAGGIDLAILDGESAPTGGLGIAKQLKDEIEDCPPVLVLTGRRDDAWLASWSRAEAAVSHPIDPIELTEAVVGLLRNRAAA</sequence>